<reference evidence="2" key="1">
    <citation type="submission" date="2022-08" db="EMBL/GenBank/DDBJ databases">
        <authorList>
            <person name="Kallberg Y."/>
            <person name="Tangrot J."/>
            <person name="Rosling A."/>
        </authorList>
    </citation>
    <scope>NUCLEOTIDE SEQUENCE</scope>
    <source>
        <strain evidence="2">Wild A</strain>
    </source>
</reference>
<evidence type="ECO:0000313" key="3">
    <source>
        <dbReference type="Proteomes" id="UP001153678"/>
    </source>
</evidence>
<keyword evidence="3" id="KW-1185">Reference proteome</keyword>
<sequence>VLSERFRKNIKMEGHSIDGDYFSYEGGVGELPDKKRIEEVRKQEEKAKQQNKEIREKVEKEGCPPENHSFHFTEVDKNSSKIQEITGKESKEKAKVENPSNSDKRERQIEKETNQQNQTQKLDSKDNDSKNIYYGIGAVSLTLLVISAARWFDRITVNLSSYFTAFCSNNLDIGRRKEKVNQLEYIKKAGQAVSNILKRLKKEIKPGVSGKDLDKLARQLMLNKA</sequence>
<proteinExistence type="predicted"/>
<dbReference type="InterPro" id="IPR036005">
    <property type="entry name" value="Creatinase/aminopeptidase-like"/>
</dbReference>
<feature type="non-terminal residue" evidence="2">
    <location>
        <position position="1"/>
    </location>
</feature>
<dbReference type="Proteomes" id="UP001153678">
    <property type="component" value="Unassembled WGS sequence"/>
</dbReference>
<accession>A0A9W4T3S9</accession>
<dbReference type="AlphaFoldDB" id="A0A9W4T3S9"/>
<evidence type="ECO:0000313" key="2">
    <source>
        <dbReference type="EMBL" id="CAI2190783.1"/>
    </source>
</evidence>
<evidence type="ECO:0000256" key="1">
    <source>
        <dbReference type="SAM" id="MobiDB-lite"/>
    </source>
</evidence>
<dbReference type="EMBL" id="CAMKVN010006845">
    <property type="protein sequence ID" value="CAI2190783.1"/>
    <property type="molecule type" value="Genomic_DNA"/>
</dbReference>
<organism evidence="2 3">
    <name type="scientific">Funneliformis geosporum</name>
    <dbReference type="NCBI Taxonomy" id="1117311"/>
    <lineage>
        <taxon>Eukaryota</taxon>
        <taxon>Fungi</taxon>
        <taxon>Fungi incertae sedis</taxon>
        <taxon>Mucoromycota</taxon>
        <taxon>Glomeromycotina</taxon>
        <taxon>Glomeromycetes</taxon>
        <taxon>Glomerales</taxon>
        <taxon>Glomeraceae</taxon>
        <taxon>Funneliformis</taxon>
    </lineage>
</organism>
<name>A0A9W4T3S9_9GLOM</name>
<feature type="compositionally biased region" description="Basic and acidic residues" evidence="1">
    <location>
        <begin position="40"/>
        <end position="79"/>
    </location>
</feature>
<feature type="compositionally biased region" description="Basic and acidic residues" evidence="1">
    <location>
        <begin position="86"/>
        <end position="113"/>
    </location>
</feature>
<feature type="region of interest" description="Disordered" evidence="1">
    <location>
        <begin position="40"/>
        <end position="127"/>
    </location>
</feature>
<dbReference type="OrthoDB" id="3209743at2759"/>
<gene>
    <name evidence="2" type="ORF">FWILDA_LOCUS14747</name>
</gene>
<protein>
    <submittedName>
        <fullName evidence="2">6716_t:CDS:1</fullName>
    </submittedName>
</protein>
<comment type="caution">
    <text evidence="2">The sequence shown here is derived from an EMBL/GenBank/DDBJ whole genome shotgun (WGS) entry which is preliminary data.</text>
</comment>
<dbReference type="Gene3D" id="3.90.230.10">
    <property type="entry name" value="Creatinase/methionine aminopeptidase superfamily"/>
    <property type="match status" value="1"/>
</dbReference>